<dbReference type="Pfam" id="PF04107">
    <property type="entry name" value="GCS2"/>
    <property type="match status" value="1"/>
</dbReference>
<dbReference type="GO" id="GO:0005524">
    <property type="term" value="F:ATP binding"/>
    <property type="evidence" value="ECO:0007669"/>
    <property type="project" value="UniProtKB-UniRule"/>
</dbReference>
<dbReference type="GO" id="GO:0004357">
    <property type="term" value="F:glutamate-cysteine ligase activity"/>
    <property type="evidence" value="ECO:0007669"/>
    <property type="project" value="UniProtKB-UniRule"/>
</dbReference>
<comment type="caution">
    <text evidence="5">The sequence shown here is derived from an EMBL/GenBank/DDBJ whole genome shotgun (WGS) entry which is preliminary data.</text>
</comment>
<reference evidence="5" key="1">
    <citation type="submission" date="2020-09" db="EMBL/GenBank/DDBJ databases">
        <title>Pelobacter alkaliphilus sp. nov., a novel anaerobic arsenate-reducing bacterium from terrestrial mud volcano.</title>
        <authorList>
            <person name="Khomyakova M.A."/>
            <person name="Merkel A.Y."/>
            <person name="Slobodkin A.I."/>
        </authorList>
    </citation>
    <scope>NUCLEOTIDE SEQUENCE</scope>
    <source>
        <strain evidence="5">M08fum</strain>
    </source>
</reference>
<keyword evidence="6" id="KW-1185">Reference proteome</keyword>
<keyword evidence="1 4" id="KW-0436">Ligase</keyword>
<proteinExistence type="inferred from homology"/>
<evidence type="ECO:0000256" key="3">
    <source>
        <dbReference type="ARBA" id="ARBA00022840"/>
    </source>
</evidence>
<protein>
    <recommendedName>
        <fullName evidence="4">Glutamate--cysteine ligase</fullName>
        <ecNumber evidence="4">6.3.2.2</ecNumber>
    </recommendedName>
</protein>
<dbReference type="AlphaFoldDB" id="A0A8J6QNY1"/>
<dbReference type="InterPro" id="IPR006336">
    <property type="entry name" value="GCS2"/>
</dbReference>
<evidence type="ECO:0000313" key="6">
    <source>
        <dbReference type="Proteomes" id="UP000632828"/>
    </source>
</evidence>
<sequence length="458" mass="51341">MSQQKDQAVVGASDYIERPAQLVDFILRGARPRDEWGIGLETEKLVVDRTTGEAVPYERIRELLARLDGIGGWQGVYEGDNLIGLQGKRSSVTLEPGGQLELSGKFCCDIHCSWRDLNRYRQHIVAVGEELGLLFLGLGTHPFTRLDAISWLPKGRYRIMSQYMLKTGDMGQRMMKQTAGTQVNLDFSDAADLARKLRLSQRLSAVAYALFANSPLLDGEPSGFLSTRGEIWSRTDNDRCGLIEELLSPAAGLNDFVAYALDVPLYFIERNQQYVDMTTSRFTFRQFIESGWNGEGATLKDWNLHLSTLFPEVRLRPQIEVRSADSLPPRFIPAVAALYKGLLYSEDALQGAEALLMALSREDVVSLYRRSWRDGFAARYSGGTLGEIIAALLKLAQTSLQQQFAAAYSGADESHFLDPLQELVAHQETLAERLLKRWPATRAEQLQLLIDHCGYRAK</sequence>
<accession>A0A8J6QNY1</accession>
<evidence type="ECO:0000313" key="5">
    <source>
        <dbReference type="EMBL" id="MBD1401287.1"/>
    </source>
</evidence>
<name>A0A8J6QNY1_9BACT</name>
<organism evidence="5 6">
    <name type="scientific">Pelovirga terrestris</name>
    <dbReference type="NCBI Taxonomy" id="2771352"/>
    <lineage>
        <taxon>Bacteria</taxon>
        <taxon>Pseudomonadati</taxon>
        <taxon>Thermodesulfobacteriota</taxon>
        <taxon>Desulfuromonadia</taxon>
        <taxon>Geobacterales</taxon>
        <taxon>Geobacteraceae</taxon>
        <taxon>Pelovirga</taxon>
    </lineage>
</organism>
<dbReference type="Proteomes" id="UP000632828">
    <property type="component" value="Unassembled WGS sequence"/>
</dbReference>
<keyword evidence="2 4" id="KW-0547">Nucleotide-binding</keyword>
<dbReference type="EMBL" id="JACWUN010000013">
    <property type="protein sequence ID" value="MBD1401287.1"/>
    <property type="molecule type" value="Genomic_DNA"/>
</dbReference>
<comment type="function">
    <text evidence="4">Catalyzes the synthesis of gamma-glutamylcysteine (gamma-GC).</text>
</comment>
<keyword evidence="3 4" id="KW-0067">ATP-binding</keyword>
<evidence type="ECO:0000256" key="4">
    <source>
        <dbReference type="PIRNR" id="PIRNR017901"/>
    </source>
</evidence>
<dbReference type="PIRSF" id="PIRSF017901">
    <property type="entry name" value="GCL"/>
    <property type="match status" value="1"/>
</dbReference>
<dbReference type="InterPro" id="IPR014746">
    <property type="entry name" value="Gln_synth/guanido_kin_cat_dom"/>
</dbReference>
<evidence type="ECO:0000256" key="1">
    <source>
        <dbReference type="ARBA" id="ARBA00022598"/>
    </source>
</evidence>
<dbReference type="RefSeq" id="WP_191156743.1">
    <property type="nucleotide sequence ID" value="NZ_JACWUN010000013.1"/>
</dbReference>
<dbReference type="PANTHER" id="PTHR34378:SF1">
    <property type="entry name" value="GLUTAMATE--CYSTEINE LIGASE, CHLOROPLASTIC"/>
    <property type="match status" value="1"/>
</dbReference>
<dbReference type="InterPro" id="IPR035434">
    <property type="entry name" value="GCL_bact_plant"/>
</dbReference>
<evidence type="ECO:0000256" key="2">
    <source>
        <dbReference type="ARBA" id="ARBA00022741"/>
    </source>
</evidence>
<gene>
    <name evidence="5" type="ORF">ICT70_11440</name>
</gene>
<dbReference type="EC" id="6.3.2.2" evidence="4"/>
<dbReference type="PANTHER" id="PTHR34378">
    <property type="entry name" value="GLUTAMATE--CYSTEINE LIGASE, CHLOROPLASTIC"/>
    <property type="match status" value="1"/>
</dbReference>
<dbReference type="GO" id="GO:0006750">
    <property type="term" value="P:glutathione biosynthetic process"/>
    <property type="evidence" value="ECO:0007669"/>
    <property type="project" value="UniProtKB-UniRule"/>
</dbReference>
<comment type="similarity">
    <text evidence="4">Belongs to the glutamate--cysteine ligase type 2 family. EgtA subfamily.</text>
</comment>
<comment type="catalytic activity">
    <reaction evidence="4">
        <text>L-cysteine + L-glutamate + ATP = gamma-L-glutamyl-L-cysteine + ADP + phosphate + H(+)</text>
        <dbReference type="Rhea" id="RHEA:13285"/>
        <dbReference type="ChEBI" id="CHEBI:15378"/>
        <dbReference type="ChEBI" id="CHEBI:29985"/>
        <dbReference type="ChEBI" id="CHEBI:30616"/>
        <dbReference type="ChEBI" id="CHEBI:35235"/>
        <dbReference type="ChEBI" id="CHEBI:43474"/>
        <dbReference type="ChEBI" id="CHEBI:58173"/>
        <dbReference type="ChEBI" id="CHEBI:456216"/>
        <dbReference type="EC" id="6.3.2.2"/>
    </reaction>
</comment>
<dbReference type="Gene3D" id="3.30.590.20">
    <property type="match status" value="1"/>
</dbReference>
<dbReference type="SUPFAM" id="SSF55931">
    <property type="entry name" value="Glutamine synthetase/guanido kinase"/>
    <property type="match status" value="1"/>
</dbReference>